<gene>
    <name evidence="2" type="ORF">R1sor_020767</name>
</gene>
<feature type="compositionally biased region" description="Acidic residues" evidence="1">
    <location>
        <begin position="336"/>
        <end position="350"/>
    </location>
</feature>
<protein>
    <submittedName>
        <fullName evidence="2">Uncharacterized protein</fullName>
    </submittedName>
</protein>
<feature type="compositionally biased region" description="Basic and acidic residues" evidence="1">
    <location>
        <begin position="271"/>
        <end position="285"/>
    </location>
</feature>
<feature type="compositionally biased region" description="Basic residues" evidence="1">
    <location>
        <begin position="627"/>
        <end position="637"/>
    </location>
</feature>
<keyword evidence="3" id="KW-1185">Reference proteome</keyword>
<evidence type="ECO:0000313" key="2">
    <source>
        <dbReference type="EMBL" id="KAL3677811.1"/>
    </source>
</evidence>
<accession>A0ABD3GGK8</accession>
<feature type="region of interest" description="Disordered" evidence="1">
    <location>
        <begin position="220"/>
        <end position="248"/>
    </location>
</feature>
<evidence type="ECO:0000313" key="3">
    <source>
        <dbReference type="Proteomes" id="UP001633002"/>
    </source>
</evidence>
<feature type="compositionally biased region" description="Basic and acidic residues" evidence="1">
    <location>
        <begin position="458"/>
        <end position="475"/>
    </location>
</feature>
<feature type="compositionally biased region" description="Basic residues" evidence="1">
    <location>
        <begin position="416"/>
        <end position="432"/>
    </location>
</feature>
<dbReference type="EMBL" id="JBJQOH010000007">
    <property type="protein sequence ID" value="KAL3677811.1"/>
    <property type="molecule type" value="Genomic_DNA"/>
</dbReference>
<feature type="compositionally biased region" description="Acidic residues" evidence="1">
    <location>
        <begin position="438"/>
        <end position="457"/>
    </location>
</feature>
<reference evidence="2 3" key="1">
    <citation type="submission" date="2024-09" db="EMBL/GenBank/DDBJ databases">
        <title>Chromosome-scale assembly of Riccia sorocarpa.</title>
        <authorList>
            <person name="Paukszto L."/>
        </authorList>
    </citation>
    <scope>NUCLEOTIDE SEQUENCE [LARGE SCALE GENOMIC DNA]</scope>
    <source>
        <strain evidence="2">LP-2024</strain>
        <tissue evidence="2">Aerial parts of the thallus</tissue>
    </source>
</reference>
<dbReference type="Proteomes" id="UP001633002">
    <property type="component" value="Unassembled WGS sequence"/>
</dbReference>
<feature type="region of interest" description="Disordered" evidence="1">
    <location>
        <begin position="325"/>
        <end position="352"/>
    </location>
</feature>
<sequence length="716" mass="79177">MSQFTSSLALPRFSLLEVKPFCFSAAEVCEISASCLVCSAIGSFIDRVVGCRFWAVCRNLLAAAMASHVDYAKLSRKELQALCKQHKIPANKTNVFMAEALDALLNNAPRQQEEFPEEEPPAPDSPEVEAKVEKVKGKQTRRKAFLPDPELYSLTDMLAQSSLEPTVDEEAPDESAMQEKTFEDPQSVDNFFSPAPVVAAAPKGRRGRPRKVVNAVVDAPMAEASEPEGNSRTDDVQLPLEEPEPEPEPELKLLHLEERFDESAVPVQPIEEPRAIHKTAKEAPKPRRGRKKAEKASEEIPSLSPPASHVLGSFVANNSRAEVEPLPTGEITVDVSEVEAGPEESMEGVESELWSRTVDVEKDFEQSNAPLNSETVVSDGEIPLHAVEKSEAIRDGFQTGSDVDEAEAIVPVPVEKKKKGKQPKKAATKSRRNMKDEAEPETEAPEEVVSEVVDFEEEREKESLPSPAEKIEISRKGRKGLKSRRGVEAEQAVHVMEELEDEVVTSVEVIDAVAVVDEEMEKEYLPSPVEKSKKGRKGKKVVKPRRYVEVEAEQDLEGGEVVNDEALLPGESCVTEVDSTTEGPEEVVQKENFSWTVPPSILEEEKPVPPKKSLPPAFTISPYVKEKKPRRKAKGLKKTTNSEEPMEDVCPEQEVEQTEVQEPVTPVKDNGATLDGDDKENLKDDLVHLSMRKLFKKCKEKGLKAQGTNTTRTIKL</sequence>
<feature type="compositionally biased region" description="Acidic residues" evidence="1">
    <location>
        <begin position="644"/>
        <end position="659"/>
    </location>
</feature>
<comment type="caution">
    <text evidence="2">The sequence shown here is derived from an EMBL/GenBank/DDBJ whole genome shotgun (WGS) entry which is preliminary data.</text>
</comment>
<feature type="region of interest" description="Disordered" evidence="1">
    <location>
        <begin position="393"/>
        <end position="490"/>
    </location>
</feature>
<dbReference type="PANTHER" id="PTHR33621">
    <property type="entry name" value="ASPARTIC/GLUTAMIC ACID-RICH PROTEIN"/>
    <property type="match status" value="1"/>
</dbReference>
<name>A0ABD3GGK8_9MARC</name>
<proteinExistence type="predicted"/>
<organism evidence="2 3">
    <name type="scientific">Riccia sorocarpa</name>
    <dbReference type="NCBI Taxonomy" id="122646"/>
    <lineage>
        <taxon>Eukaryota</taxon>
        <taxon>Viridiplantae</taxon>
        <taxon>Streptophyta</taxon>
        <taxon>Embryophyta</taxon>
        <taxon>Marchantiophyta</taxon>
        <taxon>Marchantiopsida</taxon>
        <taxon>Marchantiidae</taxon>
        <taxon>Marchantiales</taxon>
        <taxon>Ricciaceae</taxon>
        <taxon>Riccia</taxon>
    </lineage>
</organism>
<dbReference type="PANTHER" id="PTHR33621:SF2">
    <property type="entry name" value="RIBOSOMAL L1 DOMAIN-CONTAINING PROTEIN"/>
    <property type="match status" value="1"/>
</dbReference>
<feature type="region of interest" description="Disordered" evidence="1">
    <location>
        <begin position="601"/>
        <end position="680"/>
    </location>
</feature>
<dbReference type="AlphaFoldDB" id="A0ABD3GGK8"/>
<evidence type="ECO:0000256" key="1">
    <source>
        <dbReference type="SAM" id="MobiDB-lite"/>
    </source>
</evidence>
<feature type="region of interest" description="Disordered" evidence="1">
    <location>
        <begin position="263"/>
        <end position="309"/>
    </location>
</feature>